<evidence type="ECO:0000313" key="3">
    <source>
        <dbReference type="Proteomes" id="UP001204015"/>
    </source>
</evidence>
<sequence>MNAESKRKHKDYAVNHCIVTMLVLLASTGVETQAYHSALQLVLEGISNSGVNQTQETKAFENDILSIIRIIKTQSDQTSPIQHLEKDAFFNYQPRILSYIEVGKYAYKQEPALKSANQTFKDSIVIRGPNDRVTV</sequence>
<gene>
    <name evidence="2" type="ORF">NG821_08215</name>
</gene>
<dbReference type="Proteomes" id="UP001204015">
    <property type="component" value="Unassembled WGS sequence"/>
</dbReference>
<organism evidence="2 3">
    <name type="scientific">Segatella cerevisiae</name>
    <dbReference type="NCBI Taxonomy" id="2053716"/>
    <lineage>
        <taxon>Bacteria</taxon>
        <taxon>Pseudomonadati</taxon>
        <taxon>Bacteroidota</taxon>
        <taxon>Bacteroidia</taxon>
        <taxon>Bacteroidales</taxon>
        <taxon>Prevotellaceae</taxon>
        <taxon>Segatella</taxon>
    </lineage>
</organism>
<reference evidence="2 3" key="1">
    <citation type="submission" date="2022-06" db="EMBL/GenBank/DDBJ databases">
        <title>A taxonomic note on the genus Prevotella: Description of four novel genera and emended description of the genera Hallella and Xylanibacter.</title>
        <authorList>
            <person name="Hitch T.C.A."/>
        </authorList>
    </citation>
    <scope>NUCLEOTIDE SEQUENCE [LARGE SCALE GENOMIC DNA]</scope>
    <source>
        <strain evidence="2 3">DSM 100619</strain>
    </source>
</reference>
<protein>
    <submittedName>
        <fullName evidence="2">Uncharacterized protein</fullName>
    </submittedName>
</protein>
<evidence type="ECO:0000256" key="1">
    <source>
        <dbReference type="SAM" id="Phobius"/>
    </source>
</evidence>
<keyword evidence="1" id="KW-0472">Membrane</keyword>
<dbReference type="EMBL" id="JAMXLY010000029">
    <property type="protein sequence ID" value="MCO6025819.1"/>
    <property type="molecule type" value="Genomic_DNA"/>
</dbReference>
<feature type="transmembrane region" description="Helical" evidence="1">
    <location>
        <begin position="12"/>
        <end position="30"/>
    </location>
</feature>
<keyword evidence="1" id="KW-1133">Transmembrane helix</keyword>
<evidence type="ECO:0000313" key="2">
    <source>
        <dbReference type="EMBL" id="MCO6025819.1"/>
    </source>
</evidence>
<keyword evidence="1" id="KW-0812">Transmembrane</keyword>
<keyword evidence="3" id="KW-1185">Reference proteome</keyword>
<proteinExistence type="predicted"/>
<accession>A0ABT1BXW6</accession>
<dbReference type="RefSeq" id="WP_252761174.1">
    <property type="nucleotide sequence ID" value="NZ_JAMXLY010000029.1"/>
</dbReference>
<name>A0ABT1BXW6_9BACT</name>
<comment type="caution">
    <text evidence="2">The sequence shown here is derived from an EMBL/GenBank/DDBJ whole genome shotgun (WGS) entry which is preliminary data.</text>
</comment>